<keyword evidence="3" id="KW-1185">Reference proteome</keyword>
<keyword evidence="1" id="KW-0472">Membrane</keyword>
<evidence type="ECO:0000313" key="3">
    <source>
        <dbReference type="Proteomes" id="UP000192455"/>
    </source>
</evidence>
<dbReference type="AlphaFoldDB" id="A0A1R3WG99"/>
<feature type="transmembrane region" description="Helical" evidence="1">
    <location>
        <begin position="37"/>
        <end position="57"/>
    </location>
</feature>
<sequence>MSMATTIAIVPLIFLALGLLVGFGAGRYLAPKAGATLLGLAVLIGLVLIVRLVMVGPGDEEDAFIPFIGLNAAVFPAIFAGIMGWLGGRALLRRAAA</sequence>
<evidence type="ECO:0000256" key="1">
    <source>
        <dbReference type="SAM" id="Phobius"/>
    </source>
</evidence>
<evidence type="ECO:0000313" key="2">
    <source>
        <dbReference type="EMBL" id="SIT77139.1"/>
    </source>
</evidence>
<dbReference type="Proteomes" id="UP000192455">
    <property type="component" value="Unassembled WGS sequence"/>
</dbReference>
<reference evidence="2 3" key="1">
    <citation type="submission" date="2017-01" db="EMBL/GenBank/DDBJ databases">
        <authorList>
            <person name="Mah S.A."/>
            <person name="Swanson W.J."/>
            <person name="Moy G.W."/>
            <person name="Vacquier V.D."/>
        </authorList>
    </citation>
    <scope>NUCLEOTIDE SEQUENCE [LARGE SCALE GENOMIC DNA]</scope>
    <source>
        <strain evidence="2 3">DSM 21219</strain>
    </source>
</reference>
<name>A0A1R3WG99_9RHOB</name>
<dbReference type="STRING" id="515897.SAMN05421849_0675"/>
<dbReference type="EMBL" id="FTPS01000001">
    <property type="protein sequence ID" value="SIT77139.1"/>
    <property type="molecule type" value="Genomic_DNA"/>
</dbReference>
<feature type="transmembrane region" description="Helical" evidence="1">
    <location>
        <begin position="6"/>
        <end position="25"/>
    </location>
</feature>
<dbReference type="RefSeq" id="WP_076647351.1">
    <property type="nucleotide sequence ID" value="NZ_FTPS01000001.1"/>
</dbReference>
<gene>
    <name evidence="2" type="ORF">SAMN05421849_0675</name>
</gene>
<keyword evidence="1" id="KW-0812">Transmembrane</keyword>
<accession>A0A1R3WG99</accession>
<protein>
    <submittedName>
        <fullName evidence="2">Uncharacterized protein</fullName>
    </submittedName>
</protein>
<keyword evidence="1" id="KW-1133">Transmembrane helix</keyword>
<organism evidence="2 3">
    <name type="scientific">Pontibaca methylaminivorans</name>
    <dbReference type="NCBI Taxonomy" id="515897"/>
    <lineage>
        <taxon>Bacteria</taxon>
        <taxon>Pseudomonadati</taxon>
        <taxon>Pseudomonadota</taxon>
        <taxon>Alphaproteobacteria</taxon>
        <taxon>Rhodobacterales</taxon>
        <taxon>Roseobacteraceae</taxon>
        <taxon>Pontibaca</taxon>
    </lineage>
</organism>
<feature type="transmembrane region" description="Helical" evidence="1">
    <location>
        <begin position="63"/>
        <end position="86"/>
    </location>
</feature>
<proteinExistence type="predicted"/>